<evidence type="ECO:0000313" key="3">
    <source>
        <dbReference type="WBParaSite" id="SBAD_0000879401-mRNA-1"/>
    </source>
</evidence>
<proteinExistence type="predicted"/>
<keyword evidence="2" id="KW-1185">Reference proteome</keyword>
<sequence>MNGKRGVKNYLLSEKQFRKRQPAAANYDRSVMVYKLKNCDIASNFHKNSIRMVIIAASGEKLFRASQIEPIVKTQQIFIAEPSYSRWRYIRLVEPVHWTTCKVLLGVWRTVRRVNQ</sequence>
<gene>
    <name evidence="1" type="ORF">SBAD_LOCUS8484</name>
</gene>
<dbReference type="Proteomes" id="UP000270296">
    <property type="component" value="Unassembled WGS sequence"/>
</dbReference>
<name>A0A183IXY6_9BILA</name>
<protein>
    <submittedName>
        <fullName evidence="3">WD_REPEATS_REGION domain-containing protein</fullName>
    </submittedName>
</protein>
<accession>A0A183IXY6</accession>
<reference evidence="1 2" key="2">
    <citation type="submission" date="2018-11" db="EMBL/GenBank/DDBJ databases">
        <authorList>
            <consortium name="Pathogen Informatics"/>
        </authorList>
    </citation>
    <scope>NUCLEOTIDE SEQUENCE [LARGE SCALE GENOMIC DNA]</scope>
</reference>
<reference evidence="3" key="1">
    <citation type="submission" date="2016-06" db="UniProtKB">
        <authorList>
            <consortium name="WormBaseParasite"/>
        </authorList>
    </citation>
    <scope>IDENTIFICATION</scope>
</reference>
<organism evidence="3">
    <name type="scientific">Soboliphyme baturini</name>
    <dbReference type="NCBI Taxonomy" id="241478"/>
    <lineage>
        <taxon>Eukaryota</taxon>
        <taxon>Metazoa</taxon>
        <taxon>Ecdysozoa</taxon>
        <taxon>Nematoda</taxon>
        <taxon>Enoplea</taxon>
        <taxon>Dorylaimia</taxon>
        <taxon>Dioctophymatida</taxon>
        <taxon>Dioctophymatoidea</taxon>
        <taxon>Soboliphymatidae</taxon>
        <taxon>Soboliphyme</taxon>
    </lineage>
</organism>
<dbReference type="WBParaSite" id="SBAD_0000879401-mRNA-1">
    <property type="protein sequence ID" value="SBAD_0000879401-mRNA-1"/>
    <property type="gene ID" value="SBAD_0000879401"/>
</dbReference>
<evidence type="ECO:0000313" key="2">
    <source>
        <dbReference type="Proteomes" id="UP000270296"/>
    </source>
</evidence>
<evidence type="ECO:0000313" key="1">
    <source>
        <dbReference type="EMBL" id="VDP17395.1"/>
    </source>
</evidence>
<dbReference type="AlphaFoldDB" id="A0A183IXY6"/>
<dbReference type="EMBL" id="UZAM01011637">
    <property type="protein sequence ID" value="VDP17395.1"/>
    <property type="molecule type" value="Genomic_DNA"/>
</dbReference>